<organism evidence="9 10">
    <name type="scientific">Anaerobutyricum hallii</name>
    <dbReference type="NCBI Taxonomy" id="39488"/>
    <lineage>
        <taxon>Bacteria</taxon>
        <taxon>Bacillati</taxon>
        <taxon>Bacillota</taxon>
        <taxon>Clostridia</taxon>
        <taxon>Lachnospirales</taxon>
        <taxon>Lachnospiraceae</taxon>
        <taxon>Anaerobutyricum</taxon>
    </lineage>
</organism>
<protein>
    <submittedName>
        <fullName evidence="9">Site-specific integrase</fullName>
    </submittedName>
</protein>
<dbReference type="PANTHER" id="PTHR30349">
    <property type="entry name" value="PHAGE INTEGRASE-RELATED"/>
    <property type="match status" value="1"/>
</dbReference>
<dbReference type="AlphaFoldDB" id="A0A415G2Q6"/>
<dbReference type="InterPro" id="IPR044068">
    <property type="entry name" value="CB"/>
</dbReference>
<keyword evidence="4 6" id="KW-0238">DNA-binding</keyword>
<dbReference type="InterPro" id="IPR011010">
    <property type="entry name" value="DNA_brk_join_enz"/>
</dbReference>
<reference evidence="9 10" key="1">
    <citation type="submission" date="2018-08" db="EMBL/GenBank/DDBJ databases">
        <title>A genome reference for cultivated species of the human gut microbiota.</title>
        <authorList>
            <person name="Zou Y."/>
            <person name="Xue W."/>
            <person name="Luo G."/>
        </authorList>
    </citation>
    <scope>NUCLEOTIDE SEQUENCE [LARGE SCALE GENOMIC DNA]</scope>
    <source>
        <strain evidence="9 10">AF45-14BH</strain>
    </source>
</reference>
<dbReference type="InterPro" id="IPR004107">
    <property type="entry name" value="Integrase_SAM-like_N"/>
</dbReference>
<sequence>MGKSLKGKELGTGISQRKDGLYTARYTNRQGERKQKYFKKLQECRQWLADQQYKDEYDCAEAGEDMTANAWYEYWMEEVKSPNVKWGTLESYDEMYRTHMQGILGEMKMSKILPIHCQNVLNAMSNSKKRKYKKSTIKKVRTFMKAFFSDAVEYQIIKSNPVTKRVYCKKGAESTERKPLTREEQILFLQAMKGYLYYNPFALILQTGLRYSELTGLQWNDVDFEKRIIHVRRTLRYDTKTQGWRWGSTKSKSGTRDIPMTEEAYNILKNQREQKNKVISLEFANLVFFNRKGNPTLFSAYNGKLSEIADKLSIQKFSIHSLRHTFATRCIEGGMRPKTLQKILGHSTLAITMDRYVHVVEDEQQKEMENIQSYLKVVG</sequence>
<evidence type="ECO:0000256" key="4">
    <source>
        <dbReference type="ARBA" id="ARBA00023125"/>
    </source>
</evidence>
<comment type="similarity">
    <text evidence="2">Belongs to the 'phage' integrase family.</text>
</comment>
<dbReference type="GO" id="GO:0015074">
    <property type="term" value="P:DNA integration"/>
    <property type="evidence" value="ECO:0007669"/>
    <property type="project" value="UniProtKB-KW"/>
</dbReference>
<proteinExistence type="inferred from homology"/>
<evidence type="ECO:0000313" key="9">
    <source>
        <dbReference type="EMBL" id="RHK32167.1"/>
    </source>
</evidence>
<feature type="domain" description="Core-binding (CB)" evidence="8">
    <location>
        <begin position="66"/>
        <end position="152"/>
    </location>
</feature>
<dbReference type="RefSeq" id="WP_118315371.1">
    <property type="nucleotide sequence ID" value="NZ_CAUEJX010000001.1"/>
</dbReference>
<name>A0A415G2Q6_9FIRM</name>
<dbReference type="InterPro" id="IPR050090">
    <property type="entry name" value="Tyrosine_recombinase_XerCD"/>
</dbReference>
<dbReference type="PROSITE" id="PS51900">
    <property type="entry name" value="CB"/>
    <property type="match status" value="1"/>
</dbReference>
<dbReference type="EMBL" id="QRNJ01000119">
    <property type="protein sequence ID" value="RHK32167.1"/>
    <property type="molecule type" value="Genomic_DNA"/>
</dbReference>
<dbReference type="Pfam" id="PF00589">
    <property type="entry name" value="Phage_integrase"/>
    <property type="match status" value="1"/>
</dbReference>
<keyword evidence="3" id="KW-0229">DNA integration</keyword>
<dbReference type="Gene3D" id="3.30.160.60">
    <property type="entry name" value="Classic Zinc Finger"/>
    <property type="match status" value="1"/>
</dbReference>
<gene>
    <name evidence="9" type="ORF">DW068_16885</name>
</gene>
<dbReference type="SUPFAM" id="SSF56349">
    <property type="entry name" value="DNA breaking-rejoining enzymes"/>
    <property type="match status" value="1"/>
</dbReference>
<dbReference type="Proteomes" id="UP000283497">
    <property type="component" value="Unassembled WGS sequence"/>
</dbReference>
<evidence type="ECO:0000313" key="10">
    <source>
        <dbReference type="Proteomes" id="UP000283497"/>
    </source>
</evidence>
<evidence type="ECO:0000256" key="5">
    <source>
        <dbReference type="ARBA" id="ARBA00023172"/>
    </source>
</evidence>
<comment type="caution">
    <text evidence="9">The sequence shown here is derived from an EMBL/GenBank/DDBJ whole genome shotgun (WGS) entry which is preliminary data.</text>
</comment>
<evidence type="ECO:0000259" key="7">
    <source>
        <dbReference type="PROSITE" id="PS51898"/>
    </source>
</evidence>
<dbReference type="InterPro" id="IPR002104">
    <property type="entry name" value="Integrase_catalytic"/>
</dbReference>
<dbReference type="InterPro" id="IPR013762">
    <property type="entry name" value="Integrase-like_cat_sf"/>
</dbReference>
<dbReference type="Gene3D" id="1.10.150.130">
    <property type="match status" value="1"/>
</dbReference>
<evidence type="ECO:0000256" key="1">
    <source>
        <dbReference type="ARBA" id="ARBA00003283"/>
    </source>
</evidence>
<evidence type="ECO:0000259" key="8">
    <source>
        <dbReference type="PROSITE" id="PS51900"/>
    </source>
</evidence>
<dbReference type="GO" id="GO:0003677">
    <property type="term" value="F:DNA binding"/>
    <property type="evidence" value="ECO:0007669"/>
    <property type="project" value="UniProtKB-UniRule"/>
</dbReference>
<dbReference type="InterPro" id="IPR010998">
    <property type="entry name" value="Integrase_recombinase_N"/>
</dbReference>
<dbReference type="Pfam" id="PF14659">
    <property type="entry name" value="Phage_int_SAM_3"/>
    <property type="match status" value="1"/>
</dbReference>
<accession>A0A415G2Q6</accession>
<comment type="function">
    <text evidence="1">Site-specific tyrosine recombinase, which acts by catalyzing the cutting and rejoining of the recombining DNA molecules.</text>
</comment>
<dbReference type="GO" id="GO:0006310">
    <property type="term" value="P:DNA recombination"/>
    <property type="evidence" value="ECO:0007669"/>
    <property type="project" value="UniProtKB-KW"/>
</dbReference>
<dbReference type="PANTHER" id="PTHR30349:SF64">
    <property type="entry name" value="PROPHAGE INTEGRASE INTD-RELATED"/>
    <property type="match status" value="1"/>
</dbReference>
<dbReference type="PROSITE" id="PS51898">
    <property type="entry name" value="TYR_RECOMBINASE"/>
    <property type="match status" value="1"/>
</dbReference>
<dbReference type="CDD" id="cd01189">
    <property type="entry name" value="INT_ICEBs1_C_like"/>
    <property type="match status" value="1"/>
</dbReference>
<evidence type="ECO:0000256" key="3">
    <source>
        <dbReference type="ARBA" id="ARBA00022908"/>
    </source>
</evidence>
<keyword evidence="5" id="KW-0233">DNA recombination</keyword>
<dbReference type="Gene3D" id="1.10.443.10">
    <property type="entry name" value="Intergrase catalytic core"/>
    <property type="match status" value="1"/>
</dbReference>
<evidence type="ECO:0000256" key="2">
    <source>
        <dbReference type="ARBA" id="ARBA00008857"/>
    </source>
</evidence>
<evidence type="ECO:0000256" key="6">
    <source>
        <dbReference type="PROSITE-ProRule" id="PRU01248"/>
    </source>
</evidence>
<feature type="domain" description="Tyr recombinase" evidence="7">
    <location>
        <begin position="175"/>
        <end position="369"/>
    </location>
</feature>